<dbReference type="Proteomes" id="UP000799772">
    <property type="component" value="Unassembled WGS sequence"/>
</dbReference>
<sequence length="264" mass="29651">MHEGMLKGQGIPDRPNYRKKQLPGAFTYLTIPNQILYRLKEMDIVFGRQRLSETIQAEDRPAGPHRWVFRHAPANRISRGPVVVVACTDITGMLLVHITAGVQQWKPPRVAWFRQGLRNAHSVSIAKSCDAISFANSCANGVQNGTTKLTHLHCVLQHEESSLQVPRNPTFSPCAYHQAGGRHSAVKFRAVENPVETSRRFQMPTGLDRFQPFPRLQYLAAMQHATGENVPAGEAQNDVKGRPSKLSEFLQQTSLKEFSNYVKM</sequence>
<proteinExistence type="predicted"/>
<protein>
    <submittedName>
        <fullName evidence="1">Uncharacterized protein</fullName>
    </submittedName>
</protein>
<gene>
    <name evidence="1" type="ORF">NA57DRAFT_55057</name>
</gene>
<comment type="caution">
    <text evidence="1">The sequence shown here is derived from an EMBL/GenBank/DDBJ whole genome shotgun (WGS) entry which is preliminary data.</text>
</comment>
<evidence type="ECO:0000313" key="2">
    <source>
        <dbReference type="Proteomes" id="UP000799772"/>
    </source>
</evidence>
<dbReference type="AlphaFoldDB" id="A0A9P4IKL0"/>
<reference evidence="1" key="1">
    <citation type="journal article" date="2020" name="Stud. Mycol.">
        <title>101 Dothideomycetes genomes: a test case for predicting lifestyles and emergence of pathogens.</title>
        <authorList>
            <person name="Haridas S."/>
            <person name="Albert R."/>
            <person name="Binder M."/>
            <person name="Bloem J."/>
            <person name="Labutti K."/>
            <person name="Salamov A."/>
            <person name="Andreopoulos B."/>
            <person name="Baker S."/>
            <person name="Barry K."/>
            <person name="Bills G."/>
            <person name="Bluhm B."/>
            <person name="Cannon C."/>
            <person name="Castanera R."/>
            <person name="Culley D."/>
            <person name="Daum C."/>
            <person name="Ezra D."/>
            <person name="Gonzalez J."/>
            <person name="Henrissat B."/>
            <person name="Kuo A."/>
            <person name="Liang C."/>
            <person name="Lipzen A."/>
            <person name="Lutzoni F."/>
            <person name="Magnuson J."/>
            <person name="Mondo S."/>
            <person name="Nolan M."/>
            <person name="Ohm R."/>
            <person name="Pangilinan J."/>
            <person name="Park H.-J."/>
            <person name="Ramirez L."/>
            <person name="Alfaro M."/>
            <person name="Sun H."/>
            <person name="Tritt A."/>
            <person name="Yoshinaga Y."/>
            <person name="Zwiers L.-H."/>
            <person name="Turgeon B."/>
            <person name="Goodwin S."/>
            <person name="Spatafora J."/>
            <person name="Crous P."/>
            <person name="Grigoriev I."/>
        </authorList>
    </citation>
    <scope>NUCLEOTIDE SEQUENCE</scope>
    <source>
        <strain evidence="1">CBS 133067</strain>
    </source>
</reference>
<organism evidence="1 2">
    <name type="scientific">Rhizodiscina lignyota</name>
    <dbReference type="NCBI Taxonomy" id="1504668"/>
    <lineage>
        <taxon>Eukaryota</taxon>
        <taxon>Fungi</taxon>
        <taxon>Dikarya</taxon>
        <taxon>Ascomycota</taxon>
        <taxon>Pezizomycotina</taxon>
        <taxon>Dothideomycetes</taxon>
        <taxon>Pleosporomycetidae</taxon>
        <taxon>Aulographales</taxon>
        <taxon>Rhizodiscinaceae</taxon>
        <taxon>Rhizodiscina</taxon>
    </lineage>
</organism>
<evidence type="ECO:0000313" key="1">
    <source>
        <dbReference type="EMBL" id="KAF2100988.1"/>
    </source>
</evidence>
<name>A0A9P4IKL0_9PEZI</name>
<accession>A0A9P4IKL0</accession>
<keyword evidence="2" id="KW-1185">Reference proteome</keyword>
<dbReference type="EMBL" id="ML978124">
    <property type="protein sequence ID" value="KAF2100988.1"/>
    <property type="molecule type" value="Genomic_DNA"/>
</dbReference>